<feature type="region of interest" description="Disordered" evidence="1">
    <location>
        <begin position="392"/>
        <end position="445"/>
    </location>
</feature>
<reference evidence="3" key="1">
    <citation type="journal article" date="2017" name="Nat. Microbiol.">
        <title>Global analysis of biosynthetic gene clusters reveals vast potential of secondary metabolite production in Penicillium species.</title>
        <authorList>
            <person name="Nielsen J.C."/>
            <person name="Grijseels S."/>
            <person name="Prigent S."/>
            <person name="Ji B."/>
            <person name="Dainat J."/>
            <person name="Nielsen K.F."/>
            <person name="Frisvad J.C."/>
            <person name="Workman M."/>
            <person name="Nielsen J."/>
        </authorList>
    </citation>
    <scope>NUCLEOTIDE SEQUENCE [LARGE SCALE GENOMIC DNA]</scope>
    <source>
        <strain evidence="3">IBT 31811</strain>
    </source>
</reference>
<dbReference type="AlphaFoldDB" id="A0A1V6QHT7"/>
<accession>A0A1V6QHT7</accession>
<feature type="compositionally biased region" description="Basic and acidic residues" evidence="1">
    <location>
        <begin position="412"/>
        <end position="423"/>
    </location>
</feature>
<gene>
    <name evidence="2" type="ORF">PENANT_c003G07924</name>
</gene>
<comment type="caution">
    <text evidence="2">The sequence shown here is derived from an EMBL/GenBank/DDBJ whole genome shotgun (WGS) entry which is preliminary data.</text>
</comment>
<proteinExistence type="predicted"/>
<protein>
    <submittedName>
        <fullName evidence="2">Uncharacterized protein</fullName>
    </submittedName>
</protein>
<organism evidence="2 3">
    <name type="scientific">Penicillium antarcticum</name>
    <dbReference type="NCBI Taxonomy" id="416450"/>
    <lineage>
        <taxon>Eukaryota</taxon>
        <taxon>Fungi</taxon>
        <taxon>Dikarya</taxon>
        <taxon>Ascomycota</taxon>
        <taxon>Pezizomycotina</taxon>
        <taxon>Eurotiomycetes</taxon>
        <taxon>Eurotiomycetidae</taxon>
        <taxon>Eurotiales</taxon>
        <taxon>Aspergillaceae</taxon>
        <taxon>Penicillium</taxon>
    </lineage>
</organism>
<feature type="region of interest" description="Disordered" evidence="1">
    <location>
        <begin position="1"/>
        <end position="107"/>
    </location>
</feature>
<evidence type="ECO:0000313" key="3">
    <source>
        <dbReference type="Proteomes" id="UP000191672"/>
    </source>
</evidence>
<dbReference type="EMBL" id="MDYN01000003">
    <property type="protein sequence ID" value="OQD88788.1"/>
    <property type="molecule type" value="Genomic_DNA"/>
</dbReference>
<name>A0A1V6QHT7_9EURO</name>
<dbReference type="Proteomes" id="UP000191672">
    <property type="component" value="Unassembled WGS sequence"/>
</dbReference>
<evidence type="ECO:0000256" key="1">
    <source>
        <dbReference type="SAM" id="MobiDB-lite"/>
    </source>
</evidence>
<dbReference type="OrthoDB" id="4361846at2759"/>
<keyword evidence="3" id="KW-1185">Reference proteome</keyword>
<feature type="compositionally biased region" description="Basic and acidic residues" evidence="1">
    <location>
        <begin position="77"/>
        <end position="98"/>
    </location>
</feature>
<evidence type="ECO:0000313" key="2">
    <source>
        <dbReference type="EMBL" id="OQD88788.1"/>
    </source>
</evidence>
<feature type="compositionally biased region" description="Basic residues" evidence="1">
    <location>
        <begin position="394"/>
        <end position="404"/>
    </location>
</feature>
<feature type="compositionally biased region" description="Polar residues" evidence="1">
    <location>
        <begin position="1"/>
        <end position="27"/>
    </location>
</feature>
<sequence length="466" mass="52065">MFSPTFIDSQPNASIPPSDSVAMTSHSPHGVIPFNSGGNDSHRDKNGKRPLSTHFPLPFTPSMTPIIYPTTTNGPNDKGEDNKPDMDKGKAVDDKETPQPEPFRMPDNRTAFLCPHGLHISDTIAVHDSGLSEGHSDYHYLQTRCLVCDVMREYHPYQPQTADPIVGEQWIRYMDYICGVRNDRIMGQVGAAGDVADRCVSLAGDLLAQQEKLLADIRKMSDAAVPHADDEDDEFVTDTSEALTEEKKEEKKKSFKKAVQTKIHVDEEAAKSDFSEDGISAAVRTAVERMAWMDDETLQMAFKHCIDDEKKKEIVLSPVIAERQRIADEKKIVDENNVLKKRHDRKKKQTGIMDTILKKRCEDAKKDAEDKRMAEVMNAFLDQSIADQKAEKIRVKKKAGKKKQAGISDTNDDNKPDPKESGENKPYVRKFPKPTGTVPRSGARTVIIAGNSGRKSIFEFGTRPSK</sequence>